<dbReference type="PROSITE" id="PS50987">
    <property type="entry name" value="HTH_ARSR_2"/>
    <property type="match status" value="1"/>
</dbReference>
<dbReference type="InterPro" id="IPR001845">
    <property type="entry name" value="HTH_ArsR_DNA-bd_dom"/>
</dbReference>
<protein>
    <submittedName>
        <fullName evidence="2">Transcriptional regulator</fullName>
    </submittedName>
</protein>
<dbReference type="InterPro" id="IPR052543">
    <property type="entry name" value="HTH_Metal-responsive_Reg"/>
</dbReference>
<name>A0A494X3I1_9BURK</name>
<dbReference type="PANTHER" id="PTHR39168">
    <property type="entry name" value="TRANSCRIPTIONAL REGULATOR-RELATED"/>
    <property type="match status" value="1"/>
</dbReference>
<dbReference type="GO" id="GO:0003677">
    <property type="term" value="F:DNA binding"/>
    <property type="evidence" value="ECO:0007669"/>
    <property type="project" value="TreeGrafter"/>
</dbReference>
<keyword evidence="3" id="KW-1185">Reference proteome</keyword>
<dbReference type="Proteomes" id="UP000280434">
    <property type="component" value="Unassembled WGS sequence"/>
</dbReference>
<comment type="caution">
    <text evidence="2">The sequence shown here is derived from an EMBL/GenBank/DDBJ whole genome shotgun (WGS) entry which is preliminary data.</text>
</comment>
<organism evidence="2 3">
    <name type="scientific">Trinickia fusca</name>
    <dbReference type="NCBI Taxonomy" id="2419777"/>
    <lineage>
        <taxon>Bacteria</taxon>
        <taxon>Pseudomonadati</taxon>
        <taxon>Pseudomonadota</taxon>
        <taxon>Betaproteobacteria</taxon>
        <taxon>Burkholderiales</taxon>
        <taxon>Burkholderiaceae</taxon>
        <taxon>Trinickia</taxon>
    </lineage>
</organism>
<feature type="domain" description="HTH arsR-type" evidence="1">
    <location>
        <begin position="1"/>
        <end position="94"/>
    </location>
</feature>
<dbReference type="PANTHER" id="PTHR39168:SF1">
    <property type="entry name" value="TRANSCRIPTIONAL REGULATORY PROTEIN"/>
    <property type="match status" value="1"/>
</dbReference>
<dbReference type="InterPro" id="IPR036390">
    <property type="entry name" value="WH_DNA-bd_sf"/>
</dbReference>
<proteinExistence type="predicted"/>
<dbReference type="Pfam" id="PF12840">
    <property type="entry name" value="HTH_20"/>
    <property type="match status" value="1"/>
</dbReference>
<dbReference type="OrthoDB" id="9797716at2"/>
<dbReference type="EMBL" id="RBZV01000010">
    <property type="protein sequence ID" value="RKP45255.1"/>
    <property type="molecule type" value="Genomic_DNA"/>
</dbReference>
<dbReference type="AlphaFoldDB" id="A0A494X3I1"/>
<gene>
    <name evidence="2" type="ORF">D7S89_20755</name>
</gene>
<accession>A0A494X3I1</accession>
<dbReference type="GO" id="GO:0097063">
    <property type="term" value="F:cadmium ion sensor activity"/>
    <property type="evidence" value="ECO:0007669"/>
    <property type="project" value="TreeGrafter"/>
</dbReference>
<sequence length="243" mass="26522">MNQDHNVASVAFLIADPARAAMLMFLGDGRARAAGELAHVAGVTAQTASSHLSKLLAGGLLAVESMGRHRFYRLAGAEVAAVLEKLAAISPNKLVNPKHASRALQDLRFARCCYDHLAGRLGVAVTRAMQERDLIVAMPEQRYGITAAGVDWFRQIGLDALHLDDCGIHLASQCLDSTERRHHLAGPLGKHFMSTLFSKGWLHRRERSRAISVTPDGWSGLKALLNLDEQSLRLSDWECEVDA</sequence>
<evidence type="ECO:0000313" key="3">
    <source>
        <dbReference type="Proteomes" id="UP000280434"/>
    </source>
</evidence>
<dbReference type="GO" id="GO:0046686">
    <property type="term" value="P:response to cadmium ion"/>
    <property type="evidence" value="ECO:0007669"/>
    <property type="project" value="TreeGrafter"/>
</dbReference>
<dbReference type="InterPro" id="IPR036388">
    <property type="entry name" value="WH-like_DNA-bd_sf"/>
</dbReference>
<evidence type="ECO:0000259" key="1">
    <source>
        <dbReference type="PROSITE" id="PS50987"/>
    </source>
</evidence>
<dbReference type="GO" id="GO:0010288">
    <property type="term" value="P:response to lead ion"/>
    <property type="evidence" value="ECO:0007669"/>
    <property type="project" value="TreeGrafter"/>
</dbReference>
<dbReference type="CDD" id="cd00090">
    <property type="entry name" value="HTH_ARSR"/>
    <property type="match status" value="1"/>
</dbReference>
<dbReference type="SUPFAM" id="SSF46785">
    <property type="entry name" value="Winged helix' DNA-binding domain"/>
    <property type="match status" value="1"/>
</dbReference>
<dbReference type="GO" id="GO:0032791">
    <property type="term" value="F:lead ion binding"/>
    <property type="evidence" value="ECO:0007669"/>
    <property type="project" value="TreeGrafter"/>
</dbReference>
<evidence type="ECO:0000313" key="2">
    <source>
        <dbReference type="EMBL" id="RKP45255.1"/>
    </source>
</evidence>
<dbReference type="GO" id="GO:0003700">
    <property type="term" value="F:DNA-binding transcription factor activity"/>
    <property type="evidence" value="ECO:0007669"/>
    <property type="project" value="InterPro"/>
</dbReference>
<dbReference type="SMART" id="SM00418">
    <property type="entry name" value="HTH_ARSR"/>
    <property type="match status" value="1"/>
</dbReference>
<dbReference type="Gene3D" id="1.10.10.10">
    <property type="entry name" value="Winged helix-like DNA-binding domain superfamily/Winged helix DNA-binding domain"/>
    <property type="match status" value="1"/>
</dbReference>
<dbReference type="RefSeq" id="WP_121280632.1">
    <property type="nucleotide sequence ID" value="NZ_RBZV01000010.1"/>
</dbReference>
<reference evidence="2 3" key="1">
    <citation type="submission" date="2018-10" db="EMBL/GenBank/DDBJ databases">
        <title>Paraburkholderia sp. 7MK8-2, isolated from soil.</title>
        <authorList>
            <person name="Gao Z.-H."/>
            <person name="Qiu L.-H."/>
        </authorList>
    </citation>
    <scope>NUCLEOTIDE SEQUENCE [LARGE SCALE GENOMIC DNA]</scope>
    <source>
        <strain evidence="2 3">7MK8-2</strain>
    </source>
</reference>
<dbReference type="InterPro" id="IPR011991">
    <property type="entry name" value="ArsR-like_HTH"/>
</dbReference>